<protein>
    <submittedName>
        <fullName evidence="2">Stage III sporulation protein AH</fullName>
    </submittedName>
</protein>
<keyword evidence="1" id="KW-0472">Membrane</keyword>
<proteinExistence type="predicted"/>
<dbReference type="InterPro" id="IPR038503">
    <property type="entry name" value="SpoIIIAH_sf"/>
</dbReference>
<dbReference type="Pfam" id="PF12685">
    <property type="entry name" value="SpoIIIAH"/>
    <property type="match status" value="1"/>
</dbReference>
<dbReference type="EMBL" id="JAUSUQ010000001">
    <property type="protein sequence ID" value="MDQ0337732.1"/>
    <property type="molecule type" value="Genomic_DNA"/>
</dbReference>
<accession>A0ABU0CMU1</accession>
<dbReference type="RefSeq" id="WP_307335053.1">
    <property type="nucleotide sequence ID" value="NZ_JAUSUQ010000001.1"/>
</dbReference>
<dbReference type="InterPro" id="IPR024232">
    <property type="entry name" value="SpoIIIAH"/>
</dbReference>
<evidence type="ECO:0000256" key="1">
    <source>
        <dbReference type="SAM" id="Phobius"/>
    </source>
</evidence>
<keyword evidence="1" id="KW-0812">Transmembrane</keyword>
<sequence length="191" mass="22065">MVLKKQTIWLLTMLTLMVVLSAYYLMGGSPEYEYMTLDDLDKETVGEEVDLSDSDWVDTITDMESDFTFEEAGDSLDFFIAYRIDRERQRADKFEEYQNMISAPEATAQTAAEVQTKIEAMWDQEEAEYTLENLIKQEGYEDALVIHTKNGGINVVVRSDEELDKKEVLNIIHLVRKHLDIPGNMVTVDFR</sequence>
<comment type="caution">
    <text evidence="2">The sequence shown here is derived from an EMBL/GenBank/DDBJ whole genome shotgun (WGS) entry which is preliminary data.</text>
</comment>
<name>A0ABU0CMU1_9BACI</name>
<keyword evidence="3" id="KW-1185">Reference proteome</keyword>
<evidence type="ECO:0000313" key="2">
    <source>
        <dbReference type="EMBL" id="MDQ0337732.1"/>
    </source>
</evidence>
<reference evidence="2 3" key="1">
    <citation type="submission" date="2023-07" db="EMBL/GenBank/DDBJ databases">
        <title>Genomic Encyclopedia of Type Strains, Phase IV (KMG-IV): sequencing the most valuable type-strain genomes for metagenomic binning, comparative biology and taxonomic classification.</title>
        <authorList>
            <person name="Goeker M."/>
        </authorList>
    </citation>
    <scope>NUCLEOTIDE SEQUENCE [LARGE SCALE GENOMIC DNA]</scope>
    <source>
        <strain evidence="2 3">DSM 17740</strain>
    </source>
</reference>
<gene>
    <name evidence="2" type="ORF">J2S00_000502</name>
</gene>
<keyword evidence="1" id="KW-1133">Transmembrane helix</keyword>
<evidence type="ECO:0000313" key="3">
    <source>
        <dbReference type="Proteomes" id="UP001232445"/>
    </source>
</evidence>
<feature type="transmembrane region" description="Helical" evidence="1">
    <location>
        <begin position="7"/>
        <end position="26"/>
    </location>
</feature>
<organism evidence="2 3">
    <name type="scientific">Caldalkalibacillus uzonensis</name>
    <dbReference type="NCBI Taxonomy" id="353224"/>
    <lineage>
        <taxon>Bacteria</taxon>
        <taxon>Bacillati</taxon>
        <taxon>Bacillota</taxon>
        <taxon>Bacilli</taxon>
        <taxon>Bacillales</taxon>
        <taxon>Bacillaceae</taxon>
        <taxon>Caldalkalibacillus</taxon>
    </lineage>
</organism>
<dbReference type="Gene3D" id="1.10.287.4300">
    <property type="entry name" value="Stage III sporulation protein AH-like"/>
    <property type="match status" value="1"/>
</dbReference>
<dbReference type="Proteomes" id="UP001232445">
    <property type="component" value="Unassembled WGS sequence"/>
</dbReference>